<dbReference type="SUPFAM" id="SSF48208">
    <property type="entry name" value="Six-hairpin glycosidases"/>
    <property type="match status" value="1"/>
</dbReference>
<keyword evidence="3" id="KW-1185">Reference proteome</keyword>
<dbReference type="AlphaFoldDB" id="A0A4Y4DTI7"/>
<dbReference type="InterPro" id="IPR036249">
    <property type="entry name" value="Thioredoxin-like_sf"/>
</dbReference>
<dbReference type="GO" id="GO:0005975">
    <property type="term" value="P:carbohydrate metabolic process"/>
    <property type="evidence" value="ECO:0007669"/>
    <property type="project" value="InterPro"/>
</dbReference>
<evidence type="ECO:0000313" key="2">
    <source>
        <dbReference type="EMBL" id="GED06790.1"/>
    </source>
</evidence>
<dbReference type="PANTHER" id="PTHR42899:SF1">
    <property type="entry name" value="SPERMATOGENESIS-ASSOCIATED PROTEIN 20"/>
    <property type="match status" value="1"/>
</dbReference>
<organism evidence="2 3">
    <name type="scientific">Glutamicibacter uratoxydans</name>
    <name type="common">Arthrobacter uratoxydans</name>
    <dbReference type="NCBI Taxonomy" id="43667"/>
    <lineage>
        <taxon>Bacteria</taxon>
        <taxon>Bacillati</taxon>
        <taxon>Actinomycetota</taxon>
        <taxon>Actinomycetes</taxon>
        <taxon>Micrococcales</taxon>
        <taxon>Micrococcaceae</taxon>
        <taxon>Glutamicibacter</taxon>
    </lineage>
</organism>
<accession>A0A4Y4DTI7</accession>
<feature type="domain" description="Spermatogenesis-associated protein 20-like TRX" evidence="1">
    <location>
        <begin position="3"/>
        <end position="163"/>
    </location>
</feature>
<dbReference type="PANTHER" id="PTHR42899">
    <property type="entry name" value="SPERMATOGENESIS-ASSOCIATED PROTEIN 20"/>
    <property type="match status" value="1"/>
</dbReference>
<dbReference type="RefSeq" id="WP_141365184.1">
    <property type="nucleotide sequence ID" value="NZ_BAAAJL010000006.1"/>
</dbReference>
<dbReference type="InterPro" id="IPR008928">
    <property type="entry name" value="6-hairpin_glycosidase_sf"/>
</dbReference>
<dbReference type="SUPFAM" id="SSF52833">
    <property type="entry name" value="Thioredoxin-like"/>
    <property type="match status" value="1"/>
</dbReference>
<comment type="caution">
    <text evidence="2">The sequence shown here is derived from an EMBL/GenBank/DDBJ whole genome shotgun (WGS) entry which is preliminary data.</text>
</comment>
<dbReference type="CDD" id="cd02955">
    <property type="entry name" value="SSP411"/>
    <property type="match status" value="1"/>
</dbReference>
<dbReference type="PIRSF" id="PIRSF006402">
    <property type="entry name" value="UCP006402_thioredoxin"/>
    <property type="match status" value="1"/>
</dbReference>
<dbReference type="Gene3D" id="3.40.30.10">
    <property type="entry name" value="Glutaredoxin"/>
    <property type="match status" value="1"/>
</dbReference>
<protein>
    <recommendedName>
        <fullName evidence="1">Spermatogenesis-associated protein 20-like TRX domain-containing protein</fullName>
    </recommendedName>
</protein>
<name>A0A4Y4DTI7_GLUUR</name>
<dbReference type="OrthoDB" id="9762614at2"/>
<evidence type="ECO:0000313" key="3">
    <source>
        <dbReference type="Proteomes" id="UP000316612"/>
    </source>
</evidence>
<reference evidence="2 3" key="1">
    <citation type="submission" date="2019-06" db="EMBL/GenBank/DDBJ databases">
        <title>Whole genome shotgun sequence of Glutamicibacter uratoxydans NBRC 15515.</title>
        <authorList>
            <person name="Hosoyama A."/>
            <person name="Uohara A."/>
            <person name="Ohji S."/>
            <person name="Ichikawa N."/>
        </authorList>
    </citation>
    <scope>NUCLEOTIDE SEQUENCE [LARGE SCALE GENOMIC DNA]</scope>
    <source>
        <strain evidence="2 3">NBRC 15515</strain>
    </source>
</reference>
<proteinExistence type="predicted"/>
<dbReference type="Proteomes" id="UP000316612">
    <property type="component" value="Unassembled WGS sequence"/>
</dbReference>
<dbReference type="InterPro" id="IPR024705">
    <property type="entry name" value="Ssp411"/>
</dbReference>
<sequence length="707" mass="76300">MAQRLSSSSSAYLRQHAHQEVDWFPYSDEAFEQARLRDVPVMLSIGYSACHWCHVMSHESFDDPAVAQLLNDNFVAIKVDREEHPLVDDTYMMATQALTDAGGWPMTIFALPDGRTFHAGTYYPAQPRGRTPSFTQVLTAVHDAWENRRAALAEQAQMLAGHLAELGSRQNALLSLPADTPSHEALAAASDVWIAETKPEGGLTPAPKFPATWALKTLWRSVLLDAERSEAAFDAAAANLEAILHGGLQDHVGGGFARYCVDEHWSVPHFEKMLYDNAGLLSLCARTAVFAQHYAQEDGGRQQQRALALAATARTAALRAADFLENQLLTGSAGDKHRAFASSLDADSHRDGRSVEGAYYTYTRAEINQVLERLEALPANLVRLAEVAEDPGHFHLSLNRAPQGSEVQVWEEFTGQLLALRSERALPGRDEKIIAGWNGLAIEALCEASILLDAPNLLELAAQVAASLWEVHYDESAGTLARVSFGGKAASGNEATLQDYAALALGFEALASALGRSTEQGKLWAQRTDSLLQRAAEFIDPETSIPRDSIQLDARLDSQRNSTTAASVLDDALPAAGALYAKALAQHAIAAMAAGTSAAADEADFELAGKLSAHALALAPQAPTQVATALEVQSVISGQVHYAAVNDAAREQAQALRKLCTALGLRYRIDPALEHQGTGLQIQPCRHQLCKLPVSSIASFMQVLRTE</sequence>
<dbReference type="InterPro" id="IPR004879">
    <property type="entry name" value="Ssp411-like_TRX"/>
</dbReference>
<gene>
    <name evidence="2" type="ORF">AUR04nite_23220</name>
</gene>
<dbReference type="EMBL" id="BJNY01000012">
    <property type="protein sequence ID" value="GED06790.1"/>
    <property type="molecule type" value="Genomic_DNA"/>
</dbReference>
<evidence type="ECO:0000259" key="1">
    <source>
        <dbReference type="Pfam" id="PF03190"/>
    </source>
</evidence>
<dbReference type="Pfam" id="PF03190">
    <property type="entry name" value="Thioredox_DsbH"/>
    <property type="match status" value="1"/>
</dbReference>